<dbReference type="AlphaFoldDB" id="A0A2G4F4U0"/>
<dbReference type="RefSeq" id="WP_096831992.1">
    <property type="nucleotide sequence ID" value="NZ_NXIB02000013.1"/>
</dbReference>
<dbReference type="EMBL" id="NXIB02000013">
    <property type="protein sequence ID" value="PHX56770.1"/>
    <property type="molecule type" value="Genomic_DNA"/>
</dbReference>
<evidence type="ECO:0000313" key="1">
    <source>
        <dbReference type="EMBL" id="PHX56770.1"/>
    </source>
</evidence>
<name>A0A2G4F4U0_9CYAN</name>
<organism evidence="1 2">
    <name type="scientific">Tychonema bourrellyi FEM_GT703</name>
    <dbReference type="NCBI Taxonomy" id="2040638"/>
    <lineage>
        <taxon>Bacteria</taxon>
        <taxon>Bacillati</taxon>
        <taxon>Cyanobacteriota</taxon>
        <taxon>Cyanophyceae</taxon>
        <taxon>Oscillatoriophycideae</taxon>
        <taxon>Oscillatoriales</taxon>
        <taxon>Microcoleaceae</taxon>
        <taxon>Tychonema</taxon>
    </lineage>
</organism>
<comment type="caution">
    <text evidence="1">The sequence shown here is derived from an EMBL/GenBank/DDBJ whole genome shotgun (WGS) entry which is preliminary data.</text>
</comment>
<accession>A0A2G4F4U0</accession>
<protein>
    <submittedName>
        <fullName evidence="1">Uncharacterized protein</fullName>
    </submittedName>
</protein>
<proteinExistence type="predicted"/>
<reference evidence="1" key="1">
    <citation type="submission" date="2017-10" db="EMBL/GenBank/DDBJ databases">
        <title>Draft genome sequence of the planktic cyanobacteria Tychonema bourrellyi isolated from alpine lentic freshwater.</title>
        <authorList>
            <person name="Tett A."/>
            <person name="Armanini F."/>
            <person name="Asnicar F."/>
            <person name="Boscaini A."/>
            <person name="Pasolli E."/>
            <person name="Zolfo M."/>
            <person name="Donati C."/>
            <person name="Salmaso N."/>
            <person name="Segata N."/>
        </authorList>
    </citation>
    <scope>NUCLEOTIDE SEQUENCE</scope>
    <source>
        <strain evidence="1">FEM_GT703</strain>
    </source>
</reference>
<dbReference type="OrthoDB" id="531808at2"/>
<keyword evidence="2" id="KW-1185">Reference proteome</keyword>
<gene>
    <name evidence="1" type="ORF">CP500_003950</name>
</gene>
<evidence type="ECO:0000313" key="2">
    <source>
        <dbReference type="Proteomes" id="UP000226442"/>
    </source>
</evidence>
<dbReference type="Proteomes" id="UP000226442">
    <property type="component" value="Unassembled WGS sequence"/>
</dbReference>
<sequence>MKSQTSWLEKSVQEFFGNYNWLGKSLETQNGFVPGQLLTLTMPVSEFFRAISWEGIPEVGAMPPPPPMPVISVYEPAEVTIDDLFDLF</sequence>